<dbReference type="InterPro" id="IPR012337">
    <property type="entry name" value="RNaseH-like_sf"/>
</dbReference>
<evidence type="ECO:0000256" key="4">
    <source>
        <dbReference type="ARBA" id="ARBA00022722"/>
    </source>
</evidence>
<evidence type="ECO:0000256" key="8">
    <source>
        <dbReference type="ARBA" id="ARBA00022801"/>
    </source>
</evidence>
<keyword evidence="10" id="KW-0694">RNA-binding</keyword>
<evidence type="ECO:0000256" key="9">
    <source>
        <dbReference type="ARBA" id="ARBA00022842"/>
    </source>
</evidence>
<dbReference type="PROSITE" id="PS00141">
    <property type="entry name" value="ASP_PROTEASE"/>
    <property type="match status" value="1"/>
</dbReference>
<evidence type="ECO:0000256" key="18">
    <source>
        <dbReference type="SAM" id="MobiDB-lite"/>
    </source>
</evidence>
<dbReference type="CDD" id="cd09274">
    <property type="entry name" value="RNase_HI_RT_Ty3"/>
    <property type="match status" value="1"/>
</dbReference>
<feature type="region of interest" description="Disordered" evidence="18">
    <location>
        <begin position="59"/>
        <end position="118"/>
    </location>
</feature>
<feature type="coiled-coil region" evidence="17">
    <location>
        <begin position="12"/>
        <end position="39"/>
    </location>
</feature>
<dbReference type="InterPro" id="IPR050951">
    <property type="entry name" value="Retrovirus_Pol_polyprotein"/>
</dbReference>
<dbReference type="SUPFAM" id="SSF56672">
    <property type="entry name" value="DNA/RNA polymerases"/>
    <property type="match status" value="1"/>
</dbReference>
<keyword evidence="12" id="KW-0695">RNA-directed DNA polymerase</keyword>
<dbReference type="InterPro" id="IPR043502">
    <property type="entry name" value="DNA/RNA_pol_sf"/>
</dbReference>
<evidence type="ECO:0000256" key="7">
    <source>
        <dbReference type="ARBA" id="ARBA00022759"/>
    </source>
</evidence>
<evidence type="ECO:0000256" key="13">
    <source>
        <dbReference type="ARBA" id="ARBA00022932"/>
    </source>
</evidence>
<dbReference type="PANTHER" id="PTHR37984:SF5">
    <property type="entry name" value="PROTEIN NYNRIN-LIKE"/>
    <property type="match status" value="1"/>
</dbReference>
<dbReference type="InterPro" id="IPR001969">
    <property type="entry name" value="Aspartic_peptidase_AS"/>
</dbReference>
<name>A0AAV8E9Y4_9POAL</name>
<dbReference type="Pfam" id="PF17919">
    <property type="entry name" value="RT_RNaseH_2"/>
    <property type="match status" value="1"/>
</dbReference>
<dbReference type="InterPro" id="IPR043128">
    <property type="entry name" value="Rev_trsase/Diguanyl_cyclase"/>
</dbReference>
<keyword evidence="22" id="KW-1185">Reference proteome</keyword>
<dbReference type="GO" id="GO:0003964">
    <property type="term" value="F:RNA-directed DNA polymerase activity"/>
    <property type="evidence" value="ECO:0007669"/>
    <property type="project" value="UniProtKB-KW"/>
</dbReference>
<dbReference type="InterPro" id="IPR036397">
    <property type="entry name" value="RNaseH_sf"/>
</dbReference>
<dbReference type="Proteomes" id="UP001140206">
    <property type="component" value="Chromosome 3"/>
</dbReference>
<sequence>MPPKASSFSQASEELQLVVDRLSQEIKDTNLRMEQQRYENTQQIGELKALLEHFIRSQASKNPEEKDGGTSSTPKRHSSSGKQFTTSDKSSGGKIHVVNCEEGVGDDGRRGSRNFNLPRTDFPSFNGSNPKGWRSRCESYFEIYQIPDMYKTRLATLHFVDEAQEWYECFHENCSELSWSALVQEVIDRFQAYSTSNPIGDFKRVHQSGKVCDYIRQFEKAKARLISETKINNQEFFLQGFIEGLKEELKYAVEILSPSSLNQAFTFAKKVELNLESLDKRTKPLIRNWNSEKPTRGKELVPYQKSDVTTSSTTNLPKELTRDQMRALKLCFYCKEKYTPGHKCSSRAIHSLQADDVSMQPNEEPLYIEYVQDPQCTSTHSDDFLEHAMISMCLPNEKTKFRTLKFKGELDQTPIQILIDTGSTHSFLNPSLLDPSNARISQTTPLLVKIANGAAMSTSTKCDKIQFTLQNYVLSGEVRLLDIKGYDMILGMDWLSLHGPMTIDWKTGKVLLHKDNQEIALQVKNDMAEISLCQSQFVVSKAERSGGQLFLAHICCVTESPSFPEVHPALQQVLDKFKEVFQEPTCLPPVRPVNHQIPLNQDIKPITVRPYKYSYFQRLEIERIIDELLANSFIKPSTSPYSSPVLLVKKKDSSWRLCIDYRQLNNLTIKNKYPIPIIDDLLDELKGAQYFSKIDLRSGYHQIRMHEADVFKTAFRTHNGHFEFVVMPFGLTNAPATFQTLMNDLFKSFLRKYVLVFFDDILIYSKTMDDHIQHVEAVMQILLSNQLKAKLSKCAFGTTRVEYLGHIITNQGVATDPTKVDSMLNWPVPTTVKELRGFLGLTGYYRKFVRNYGLISKPLTELTKKNAFLWSPSAQEAFHSLKQAMSTTPVLQLPDYSKQFIIETDASAFGIGVVLMQENRPIAYLSKSLGIKNQGLSTYEKELLALITAVKKWKNYLLGRPFIIRTDQISLKHLLEQKITTALQHKSMCTLLGLDYIIEYKKGRDNKVADALSRVPCHQVAAVAAVSAVIPQWAQELAQSYEDDAWATTLLQQVVAQPSEPHPAYTFSQGLLRYQGRICVGHSGPWRQQILQSLHDSPVGGHFGINATYQKLKRYFYWPNLKQSVHDYITSCHNCQINKGEHKPYPGLLQPLPIPNGAWQSLGLDFISGLPKSKGRDVVLVVIDRFTKYGHFIPLTHPFNASDVAQVFLDNIYKLHGLPLTLISDRDPIFTSSFWKEIMNKLGVKLNMSTSYHPQTDGQTERLNQCLEQYLRCMAFDQQRKWCKWLPLAEYWYNTSFQQSLNTTPFHALYGYNPPLLPLGDLIKSSYHNVNLLFKERQKALSQLKDSLSKAQSRMKKYADLKRTERTFAVGDWVYLKIQPYRQTSISTSGYNKLSSKYFGPYEILEKIGPVAYKLNLPTTSQIHPVVHVLLLKKHIGRKYTPSSVLPELNAEGNLHIAPIKVLARRLIKRNNEGVPQIQIQWQGMTVDESTWEDYYKIKADYPQFLLEVENLPEGEGMSQTEDGDSSVRLTDGDIQNDLFTDGAVGT</sequence>
<dbReference type="InterPro" id="IPR016197">
    <property type="entry name" value="Chromo-like_dom_sf"/>
</dbReference>
<keyword evidence="9" id="KW-0460">Magnesium</keyword>
<keyword evidence="16" id="KW-0511">Multifunctional enzyme</keyword>
<accession>A0AAV8E9Y4</accession>
<dbReference type="FunFam" id="1.10.340.70:FF:000001">
    <property type="entry name" value="Retrovirus-related Pol polyprotein from transposon gypsy-like Protein"/>
    <property type="match status" value="1"/>
</dbReference>
<dbReference type="Gene3D" id="3.30.70.270">
    <property type="match status" value="2"/>
</dbReference>
<dbReference type="InterPro" id="IPR001584">
    <property type="entry name" value="Integrase_cat-core"/>
</dbReference>
<evidence type="ECO:0000259" key="20">
    <source>
        <dbReference type="PROSITE" id="PS50994"/>
    </source>
</evidence>
<dbReference type="FunFam" id="3.30.420.10:FF:000032">
    <property type="entry name" value="Retrovirus-related Pol polyprotein from transposon 297-like Protein"/>
    <property type="match status" value="1"/>
</dbReference>
<dbReference type="InterPro" id="IPR000477">
    <property type="entry name" value="RT_dom"/>
</dbReference>
<evidence type="ECO:0000256" key="15">
    <source>
        <dbReference type="ARBA" id="ARBA00023172"/>
    </source>
</evidence>
<dbReference type="GO" id="GO:0003887">
    <property type="term" value="F:DNA-directed DNA polymerase activity"/>
    <property type="evidence" value="ECO:0007669"/>
    <property type="project" value="UniProtKB-KW"/>
</dbReference>
<keyword evidence="11" id="KW-0229">DNA integration</keyword>
<keyword evidence="3" id="KW-0548">Nucleotidyltransferase</keyword>
<dbReference type="FunFam" id="3.30.70.270:FF:000020">
    <property type="entry name" value="Transposon Tf2-6 polyprotein-like Protein"/>
    <property type="match status" value="1"/>
</dbReference>
<dbReference type="InterPro" id="IPR041588">
    <property type="entry name" value="Integrase_H2C2"/>
</dbReference>
<dbReference type="CDD" id="cd01647">
    <property type="entry name" value="RT_LTR"/>
    <property type="match status" value="1"/>
</dbReference>
<dbReference type="Pfam" id="PF00078">
    <property type="entry name" value="RVT_1"/>
    <property type="match status" value="1"/>
</dbReference>
<evidence type="ECO:0000256" key="10">
    <source>
        <dbReference type="ARBA" id="ARBA00022884"/>
    </source>
</evidence>
<dbReference type="Pfam" id="PF03732">
    <property type="entry name" value="Retrotrans_gag"/>
    <property type="match status" value="1"/>
</dbReference>
<evidence type="ECO:0000256" key="17">
    <source>
        <dbReference type="SAM" id="Coils"/>
    </source>
</evidence>
<evidence type="ECO:0000256" key="3">
    <source>
        <dbReference type="ARBA" id="ARBA00022695"/>
    </source>
</evidence>
<dbReference type="GO" id="GO:0006508">
    <property type="term" value="P:proteolysis"/>
    <property type="evidence" value="ECO:0007669"/>
    <property type="project" value="UniProtKB-KW"/>
</dbReference>
<dbReference type="PROSITE" id="PS50878">
    <property type="entry name" value="RT_POL"/>
    <property type="match status" value="1"/>
</dbReference>
<feature type="domain" description="Integrase catalytic" evidence="20">
    <location>
        <begin position="1149"/>
        <end position="1322"/>
    </location>
</feature>
<evidence type="ECO:0000256" key="6">
    <source>
        <dbReference type="ARBA" id="ARBA00022750"/>
    </source>
</evidence>
<feature type="compositionally biased region" description="Polar residues" evidence="18">
    <location>
        <begin position="80"/>
        <end position="90"/>
    </location>
</feature>
<keyword evidence="17" id="KW-0175">Coiled coil</keyword>
<evidence type="ECO:0000256" key="14">
    <source>
        <dbReference type="ARBA" id="ARBA00023125"/>
    </source>
</evidence>
<evidence type="ECO:0000256" key="12">
    <source>
        <dbReference type="ARBA" id="ARBA00022918"/>
    </source>
</evidence>
<protein>
    <submittedName>
        <fullName evidence="21">Polyprotein</fullName>
    </submittedName>
</protein>
<organism evidence="21 22">
    <name type="scientific">Rhynchospora pubera</name>
    <dbReference type="NCBI Taxonomy" id="906938"/>
    <lineage>
        <taxon>Eukaryota</taxon>
        <taxon>Viridiplantae</taxon>
        <taxon>Streptophyta</taxon>
        <taxon>Embryophyta</taxon>
        <taxon>Tracheophyta</taxon>
        <taxon>Spermatophyta</taxon>
        <taxon>Magnoliopsida</taxon>
        <taxon>Liliopsida</taxon>
        <taxon>Poales</taxon>
        <taxon>Cyperaceae</taxon>
        <taxon>Cyperoideae</taxon>
        <taxon>Rhynchosporeae</taxon>
        <taxon>Rhynchospora</taxon>
    </lineage>
</organism>
<evidence type="ECO:0000256" key="11">
    <source>
        <dbReference type="ARBA" id="ARBA00022908"/>
    </source>
</evidence>
<keyword evidence="14" id="KW-0238">DNA-binding</keyword>
<gene>
    <name evidence="21" type="ORF">LUZ62_061381</name>
</gene>
<evidence type="ECO:0000256" key="2">
    <source>
        <dbReference type="ARBA" id="ARBA00022679"/>
    </source>
</evidence>
<keyword evidence="7" id="KW-0255">Endonuclease</keyword>
<dbReference type="Gene3D" id="3.10.10.10">
    <property type="entry name" value="HIV Type 1 Reverse Transcriptase, subunit A, domain 1"/>
    <property type="match status" value="1"/>
</dbReference>
<feature type="domain" description="Reverse transcriptase" evidence="19">
    <location>
        <begin position="629"/>
        <end position="808"/>
    </location>
</feature>
<comment type="caution">
    <text evidence="21">The sequence shown here is derived from an EMBL/GenBank/DDBJ whole genome shotgun (WGS) entry which is preliminary data.</text>
</comment>
<keyword evidence="6" id="KW-0064">Aspartyl protease</keyword>
<dbReference type="SUPFAM" id="SSF53098">
    <property type="entry name" value="Ribonuclease H-like"/>
    <property type="match status" value="1"/>
</dbReference>
<dbReference type="CDD" id="cd00303">
    <property type="entry name" value="retropepsin_like"/>
    <property type="match status" value="1"/>
</dbReference>
<dbReference type="InterPro" id="IPR041577">
    <property type="entry name" value="RT_RNaseH_2"/>
</dbReference>
<keyword evidence="8" id="KW-0378">Hydrolase</keyword>
<dbReference type="GO" id="GO:0015074">
    <property type="term" value="P:DNA integration"/>
    <property type="evidence" value="ECO:0007669"/>
    <property type="project" value="UniProtKB-KW"/>
</dbReference>
<dbReference type="PROSITE" id="PS50994">
    <property type="entry name" value="INTEGRASE"/>
    <property type="match status" value="1"/>
</dbReference>
<dbReference type="FunFam" id="3.10.10.10:FF:000007">
    <property type="entry name" value="Retrovirus-related Pol polyprotein from transposon 17.6-like Protein"/>
    <property type="match status" value="1"/>
</dbReference>
<proteinExistence type="predicted"/>
<dbReference type="SUPFAM" id="SSF54160">
    <property type="entry name" value="Chromo domain-like"/>
    <property type="match status" value="1"/>
</dbReference>
<keyword evidence="13" id="KW-0239">DNA-directed DNA polymerase</keyword>
<reference evidence="21" key="1">
    <citation type="submission" date="2022-08" db="EMBL/GenBank/DDBJ databases">
        <authorList>
            <person name="Marques A."/>
        </authorList>
    </citation>
    <scope>NUCLEOTIDE SEQUENCE</scope>
    <source>
        <strain evidence="21">RhyPub2mFocal</strain>
        <tissue evidence="21">Leaves</tissue>
    </source>
</reference>
<keyword evidence="1" id="KW-0645">Protease</keyword>
<dbReference type="GO" id="GO:0004519">
    <property type="term" value="F:endonuclease activity"/>
    <property type="evidence" value="ECO:0007669"/>
    <property type="project" value="UniProtKB-KW"/>
</dbReference>
<dbReference type="InterPro" id="IPR005162">
    <property type="entry name" value="Retrotrans_gag_dom"/>
</dbReference>
<evidence type="ECO:0000313" key="22">
    <source>
        <dbReference type="Proteomes" id="UP001140206"/>
    </source>
</evidence>
<dbReference type="Pfam" id="PF17921">
    <property type="entry name" value="Integrase_H2C2"/>
    <property type="match status" value="1"/>
</dbReference>
<keyword evidence="4" id="KW-0540">Nuclease</keyword>
<dbReference type="GO" id="GO:0046872">
    <property type="term" value="F:metal ion binding"/>
    <property type="evidence" value="ECO:0007669"/>
    <property type="project" value="UniProtKB-KW"/>
</dbReference>
<dbReference type="InterPro" id="IPR056924">
    <property type="entry name" value="SH3_Tf2-1"/>
</dbReference>
<dbReference type="Gene3D" id="3.10.20.370">
    <property type="match status" value="1"/>
</dbReference>
<dbReference type="Gene3D" id="2.40.70.10">
    <property type="entry name" value="Acid Proteases"/>
    <property type="match status" value="1"/>
</dbReference>
<dbReference type="Gene3D" id="1.10.340.70">
    <property type="match status" value="1"/>
</dbReference>
<dbReference type="EMBL" id="JAMFTS010000003">
    <property type="protein sequence ID" value="KAJ4777124.1"/>
    <property type="molecule type" value="Genomic_DNA"/>
</dbReference>
<dbReference type="GO" id="GO:0003677">
    <property type="term" value="F:DNA binding"/>
    <property type="evidence" value="ECO:0007669"/>
    <property type="project" value="UniProtKB-KW"/>
</dbReference>
<dbReference type="PANTHER" id="PTHR37984">
    <property type="entry name" value="PROTEIN CBG26694"/>
    <property type="match status" value="1"/>
</dbReference>
<dbReference type="GO" id="GO:0004190">
    <property type="term" value="F:aspartic-type endopeptidase activity"/>
    <property type="evidence" value="ECO:0007669"/>
    <property type="project" value="UniProtKB-KW"/>
</dbReference>
<keyword evidence="2" id="KW-0808">Transferase</keyword>
<dbReference type="Pfam" id="PF24626">
    <property type="entry name" value="SH3_Tf2-1"/>
    <property type="match status" value="1"/>
</dbReference>
<evidence type="ECO:0000256" key="16">
    <source>
        <dbReference type="ARBA" id="ARBA00023268"/>
    </source>
</evidence>
<evidence type="ECO:0000313" key="21">
    <source>
        <dbReference type="EMBL" id="KAJ4777124.1"/>
    </source>
</evidence>
<evidence type="ECO:0000256" key="5">
    <source>
        <dbReference type="ARBA" id="ARBA00022723"/>
    </source>
</evidence>
<dbReference type="GO" id="GO:0006310">
    <property type="term" value="P:DNA recombination"/>
    <property type="evidence" value="ECO:0007669"/>
    <property type="project" value="UniProtKB-KW"/>
</dbReference>
<keyword evidence="5" id="KW-0479">Metal-binding</keyword>
<dbReference type="GO" id="GO:0003723">
    <property type="term" value="F:RNA binding"/>
    <property type="evidence" value="ECO:0007669"/>
    <property type="project" value="UniProtKB-KW"/>
</dbReference>
<evidence type="ECO:0000259" key="19">
    <source>
        <dbReference type="PROSITE" id="PS50878"/>
    </source>
</evidence>
<dbReference type="InterPro" id="IPR021109">
    <property type="entry name" value="Peptidase_aspartic_dom_sf"/>
</dbReference>
<dbReference type="Gene3D" id="3.30.420.10">
    <property type="entry name" value="Ribonuclease H-like superfamily/Ribonuclease H"/>
    <property type="match status" value="1"/>
</dbReference>
<dbReference type="SUPFAM" id="SSF50630">
    <property type="entry name" value="Acid proteases"/>
    <property type="match status" value="1"/>
</dbReference>
<keyword evidence="15" id="KW-0233">DNA recombination</keyword>
<evidence type="ECO:0000256" key="1">
    <source>
        <dbReference type="ARBA" id="ARBA00022670"/>
    </source>
</evidence>
<dbReference type="Pfam" id="PF08284">
    <property type="entry name" value="RVP_2"/>
    <property type="match status" value="1"/>
</dbReference>